<reference evidence="3 4" key="1">
    <citation type="submission" date="2020-08" db="EMBL/GenBank/DDBJ databases">
        <authorList>
            <person name="Koutsovoulos G."/>
            <person name="Danchin GJ E."/>
        </authorList>
    </citation>
    <scope>NUCLEOTIDE SEQUENCE [LARGE SCALE GENOMIC DNA]</scope>
</reference>
<evidence type="ECO:0000313" key="3">
    <source>
        <dbReference type="EMBL" id="CAD2179572.1"/>
    </source>
</evidence>
<dbReference type="EMBL" id="CAJEWN010000347">
    <property type="protein sequence ID" value="CAD2179572.1"/>
    <property type="molecule type" value="Genomic_DNA"/>
</dbReference>
<dbReference type="AlphaFoldDB" id="A0A6V7VXR2"/>
<dbReference type="InterPro" id="IPR050938">
    <property type="entry name" value="Collagen_Structural_Proteins"/>
</dbReference>
<dbReference type="Proteomes" id="UP000580250">
    <property type="component" value="Unassembled WGS sequence"/>
</dbReference>
<evidence type="ECO:0000256" key="2">
    <source>
        <dbReference type="SAM" id="MobiDB-lite"/>
    </source>
</evidence>
<comment type="caution">
    <text evidence="3">The sequence shown here is derived from an EMBL/GenBank/DDBJ whole genome shotgun (WGS) entry which is preliminary data.</text>
</comment>
<dbReference type="PANTHER" id="PTHR37456:SF6">
    <property type="entry name" value="COLLAGEN ALPHA-1(XXIII) CHAIN-LIKE ISOFORM X2"/>
    <property type="match status" value="1"/>
</dbReference>
<feature type="region of interest" description="Disordered" evidence="2">
    <location>
        <begin position="146"/>
        <end position="232"/>
    </location>
</feature>
<protein>
    <submittedName>
        <fullName evidence="3">Uncharacterized protein</fullName>
    </submittedName>
</protein>
<evidence type="ECO:0000256" key="1">
    <source>
        <dbReference type="ARBA" id="ARBA00022737"/>
    </source>
</evidence>
<proteinExistence type="predicted"/>
<dbReference type="InterPro" id="IPR008160">
    <property type="entry name" value="Collagen"/>
</dbReference>
<gene>
    <name evidence="3" type="ORF">MENT_LOCUS31581</name>
</gene>
<name>A0A6V7VXR2_MELEN</name>
<dbReference type="OrthoDB" id="5877917at2759"/>
<dbReference type="PANTHER" id="PTHR37456">
    <property type="entry name" value="SI:CH211-266K2.1"/>
    <property type="match status" value="1"/>
</dbReference>
<accession>A0A6V7VXR2</accession>
<keyword evidence="1" id="KW-0677">Repeat</keyword>
<dbReference type="Pfam" id="PF01391">
    <property type="entry name" value="Collagen"/>
    <property type="match status" value="1"/>
</dbReference>
<evidence type="ECO:0000313" key="4">
    <source>
        <dbReference type="Proteomes" id="UP000580250"/>
    </source>
</evidence>
<organism evidence="3 4">
    <name type="scientific">Meloidogyne enterolobii</name>
    <name type="common">Root-knot nematode worm</name>
    <name type="synonym">Meloidogyne mayaguensis</name>
    <dbReference type="NCBI Taxonomy" id="390850"/>
    <lineage>
        <taxon>Eukaryota</taxon>
        <taxon>Metazoa</taxon>
        <taxon>Ecdysozoa</taxon>
        <taxon>Nematoda</taxon>
        <taxon>Chromadorea</taxon>
        <taxon>Rhabditida</taxon>
        <taxon>Tylenchina</taxon>
        <taxon>Tylenchomorpha</taxon>
        <taxon>Tylenchoidea</taxon>
        <taxon>Meloidogynidae</taxon>
        <taxon>Meloidogyninae</taxon>
        <taxon>Meloidogyne</taxon>
    </lineage>
</organism>
<feature type="compositionally biased region" description="Low complexity" evidence="2">
    <location>
        <begin position="191"/>
        <end position="204"/>
    </location>
</feature>
<sequence>MDGFNTLADEAWNGILEFRQINVELANLKDEELKQKPQLIKNKFESFFRTSRSIRSQRLAPQCECSTIFPNNCPSGPKGPPGKDGEAGYWSTRKARNARATGSCRPYRFTSKKWCTWSSRRTWGFRQLIFILSNLVNSNFIGPVGEDGETGIPGEPGLPATSGGQGPPGPKGPAGEQGETGELGNPGIDGEAGAVGEPGEVGEPGLAGIPGPKGPNGDSGENGEPGEDAAYCPCPRRAKLVVEE</sequence>